<accession>A0AAV5LBQ5</accession>
<evidence type="ECO:0000313" key="2">
    <source>
        <dbReference type="EMBL" id="GKV34684.1"/>
    </source>
</evidence>
<dbReference type="Proteomes" id="UP001054252">
    <property type="component" value="Unassembled WGS sequence"/>
</dbReference>
<dbReference type="EMBL" id="BPVZ01000107">
    <property type="protein sequence ID" value="GKV34684.1"/>
    <property type="molecule type" value="Genomic_DNA"/>
</dbReference>
<evidence type="ECO:0000313" key="3">
    <source>
        <dbReference type="Proteomes" id="UP001054252"/>
    </source>
</evidence>
<proteinExistence type="predicted"/>
<comment type="caution">
    <text evidence="2">The sequence shown here is derived from an EMBL/GenBank/DDBJ whole genome shotgun (WGS) entry which is preliminary data.</text>
</comment>
<reference evidence="2 3" key="1">
    <citation type="journal article" date="2021" name="Commun. Biol.">
        <title>The genome of Shorea leprosula (Dipterocarpaceae) highlights the ecological relevance of drought in aseasonal tropical rainforests.</title>
        <authorList>
            <person name="Ng K.K.S."/>
            <person name="Kobayashi M.J."/>
            <person name="Fawcett J.A."/>
            <person name="Hatakeyama M."/>
            <person name="Paape T."/>
            <person name="Ng C.H."/>
            <person name="Ang C.C."/>
            <person name="Tnah L.H."/>
            <person name="Lee C.T."/>
            <person name="Nishiyama T."/>
            <person name="Sese J."/>
            <person name="O'Brien M.J."/>
            <person name="Copetti D."/>
            <person name="Mohd Noor M.I."/>
            <person name="Ong R.C."/>
            <person name="Putra M."/>
            <person name="Sireger I.Z."/>
            <person name="Indrioko S."/>
            <person name="Kosugi Y."/>
            <person name="Izuno A."/>
            <person name="Isagi Y."/>
            <person name="Lee S.L."/>
            <person name="Shimizu K.K."/>
        </authorList>
    </citation>
    <scope>NUCLEOTIDE SEQUENCE [LARGE SCALE GENOMIC DNA]</scope>
    <source>
        <strain evidence="2">214</strain>
    </source>
</reference>
<gene>
    <name evidence="2" type="ORF">SLEP1_g43037</name>
</gene>
<sequence length="90" mass="10379">MSSVVWVILRTIVRLKVSKQFGSRLTAEVEGWEPEDEEDLRVLVKMSRIIKELEDELNNKASQKNFSADEVDTTPLSRQQHHDVERGEGN</sequence>
<evidence type="ECO:0000256" key="1">
    <source>
        <dbReference type="SAM" id="MobiDB-lite"/>
    </source>
</evidence>
<feature type="region of interest" description="Disordered" evidence="1">
    <location>
        <begin position="61"/>
        <end position="90"/>
    </location>
</feature>
<dbReference type="AlphaFoldDB" id="A0AAV5LBQ5"/>
<feature type="compositionally biased region" description="Basic and acidic residues" evidence="1">
    <location>
        <begin position="80"/>
        <end position="90"/>
    </location>
</feature>
<organism evidence="2 3">
    <name type="scientific">Rubroshorea leprosula</name>
    <dbReference type="NCBI Taxonomy" id="152421"/>
    <lineage>
        <taxon>Eukaryota</taxon>
        <taxon>Viridiplantae</taxon>
        <taxon>Streptophyta</taxon>
        <taxon>Embryophyta</taxon>
        <taxon>Tracheophyta</taxon>
        <taxon>Spermatophyta</taxon>
        <taxon>Magnoliopsida</taxon>
        <taxon>eudicotyledons</taxon>
        <taxon>Gunneridae</taxon>
        <taxon>Pentapetalae</taxon>
        <taxon>rosids</taxon>
        <taxon>malvids</taxon>
        <taxon>Malvales</taxon>
        <taxon>Dipterocarpaceae</taxon>
        <taxon>Rubroshorea</taxon>
    </lineage>
</organism>
<protein>
    <submittedName>
        <fullName evidence="2">Uncharacterized protein</fullName>
    </submittedName>
</protein>
<name>A0AAV5LBQ5_9ROSI</name>
<keyword evidence="3" id="KW-1185">Reference proteome</keyword>